<organism evidence="1 2">
    <name type="scientific">Lujinxingia vulgaris</name>
    <dbReference type="NCBI Taxonomy" id="2600176"/>
    <lineage>
        <taxon>Bacteria</taxon>
        <taxon>Deltaproteobacteria</taxon>
        <taxon>Bradymonadales</taxon>
        <taxon>Lujinxingiaceae</taxon>
        <taxon>Lujinxingia</taxon>
    </lineage>
</organism>
<reference evidence="1 2" key="1">
    <citation type="submission" date="2019-08" db="EMBL/GenBank/DDBJ databases">
        <title>Bradymonadales sp. TMQ4.</title>
        <authorList>
            <person name="Liang Q."/>
        </authorList>
    </citation>
    <scope>NUCLEOTIDE SEQUENCE [LARGE SCALE GENOMIC DNA]</scope>
    <source>
        <strain evidence="1 2">TMQ4</strain>
    </source>
</reference>
<evidence type="ECO:0000313" key="2">
    <source>
        <dbReference type="Proteomes" id="UP000321412"/>
    </source>
</evidence>
<dbReference type="Proteomes" id="UP000321412">
    <property type="component" value="Unassembled WGS sequence"/>
</dbReference>
<evidence type="ECO:0008006" key="3">
    <source>
        <dbReference type="Google" id="ProtNLM"/>
    </source>
</evidence>
<evidence type="ECO:0000313" key="1">
    <source>
        <dbReference type="EMBL" id="TXD38128.1"/>
    </source>
</evidence>
<protein>
    <recommendedName>
        <fullName evidence="3">Lipoprotein</fullName>
    </recommendedName>
</protein>
<name>A0A5C6XCF1_9DELT</name>
<accession>A0A5C6XCF1</accession>
<dbReference type="RefSeq" id="WP_146980070.1">
    <property type="nucleotide sequence ID" value="NZ_VOSM01000002.1"/>
</dbReference>
<proteinExistence type="predicted"/>
<dbReference type="AlphaFoldDB" id="A0A5C6XCF1"/>
<gene>
    <name evidence="1" type="ORF">FRC98_04315</name>
</gene>
<keyword evidence="2" id="KW-1185">Reference proteome</keyword>
<dbReference type="PROSITE" id="PS51257">
    <property type="entry name" value="PROKAR_LIPOPROTEIN"/>
    <property type="match status" value="1"/>
</dbReference>
<dbReference type="OrthoDB" id="5508855at2"/>
<dbReference type="EMBL" id="VOSM01000002">
    <property type="protein sequence ID" value="TXD38128.1"/>
    <property type="molecule type" value="Genomic_DNA"/>
</dbReference>
<comment type="caution">
    <text evidence="1">The sequence shown here is derived from an EMBL/GenBank/DDBJ whole genome shotgun (WGS) entry which is preliminary data.</text>
</comment>
<sequence>MKKMMMGVLMCGVVSGCGLDGTEPEDDMAEPGDCNYSESAVAWSDEAPNGVVPGDVFDGLSTTATVEADESPSAGEELSVMIERDGDNAFYLESDVCESRLELPLIFSVATVDGDALDEAFAVRAMVREEGRVDVDHRFEVSELNGTYAPSVDEADTTVLGMVLSADVGPTESEAGILVDLEQSSGDAVSNFLQRDWVWSW</sequence>